<protein>
    <submittedName>
        <fullName evidence="2">Uncharacterized protein</fullName>
    </submittedName>
</protein>
<comment type="caution">
    <text evidence="2">The sequence shown here is derived from an EMBL/GenBank/DDBJ whole genome shotgun (WGS) entry which is preliminary data.</text>
</comment>
<accession>A0A0F9GT94</accession>
<name>A0A0F9GT94_9ZZZZ</name>
<dbReference type="EMBL" id="LAZR01025219">
    <property type="protein sequence ID" value="KKL72610.1"/>
    <property type="molecule type" value="Genomic_DNA"/>
</dbReference>
<feature type="region of interest" description="Disordered" evidence="1">
    <location>
        <begin position="68"/>
        <end position="101"/>
    </location>
</feature>
<evidence type="ECO:0000256" key="1">
    <source>
        <dbReference type="SAM" id="MobiDB-lite"/>
    </source>
</evidence>
<feature type="compositionally biased region" description="Basic and acidic residues" evidence="1">
    <location>
        <begin position="86"/>
        <end position="100"/>
    </location>
</feature>
<evidence type="ECO:0000313" key="2">
    <source>
        <dbReference type="EMBL" id="KKL72610.1"/>
    </source>
</evidence>
<dbReference type="AlphaFoldDB" id="A0A0F9GT94"/>
<gene>
    <name evidence="2" type="ORF">LCGC14_2083170</name>
</gene>
<sequence length="143" mass="16444">MAQNLAINIDLDFATISCGECGGVYAILEKYRLSHYRAGTCWNCPYCEVGWGYDGQGENAKLKRQLEEKEHDLQNQKKRTQWAKQETLHAENRRRGEKAAKTRIKNRIANGVCPCCKRSFKDLHRHMQNKHPNYGADADGDMQ</sequence>
<reference evidence="2" key="1">
    <citation type="journal article" date="2015" name="Nature">
        <title>Complex archaea that bridge the gap between prokaryotes and eukaryotes.</title>
        <authorList>
            <person name="Spang A."/>
            <person name="Saw J.H."/>
            <person name="Jorgensen S.L."/>
            <person name="Zaremba-Niedzwiedzka K."/>
            <person name="Martijn J."/>
            <person name="Lind A.E."/>
            <person name="van Eijk R."/>
            <person name="Schleper C."/>
            <person name="Guy L."/>
            <person name="Ettema T.J."/>
        </authorList>
    </citation>
    <scope>NUCLEOTIDE SEQUENCE</scope>
</reference>
<proteinExistence type="predicted"/>
<organism evidence="2">
    <name type="scientific">marine sediment metagenome</name>
    <dbReference type="NCBI Taxonomy" id="412755"/>
    <lineage>
        <taxon>unclassified sequences</taxon>
        <taxon>metagenomes</taxon>
        <taxon>ecological metagenomes</taxon>
    </lineage>
</organism>